<protein>
    <submittedName>
        <fullName evidence="1">Uncharacterized protein</fullName>
    </submittedName>
</protein>
<dbReference type="Proteomes" id="UP000256405">
    <property type="component" value="Unassembled WGS sequence"/>
</dbReference>
<dbReference type="EMBL" id="QUNF01000022">
    <property type="protein sequence ID" value="REG82296.1"/>
    <property type="molecule type" value="Genomic_DNA"/>
</dbReference>
<keyword evidence="2" id="KW-1185">Reference proteome</keyword>
<reference evidence="1 2" key="1">
    <citation type="submission" date="2018-08" db="EMBL/GenBank/DDBJ databases">
        <title>Genomic Encyclopedia of Archaeal and Bacterial Type Strains, Phase II (KMG-II): from individual species to whole genera.</title>
        <authorList>
            <person name="Goeker M."/>
        </authorList>
    </citation>
    <scope>NUCLEOTIDE SEQUENCE [LARGE SCALE GENOMIC DNA]</scope>
    <source>
        <strain evidence="1 2">DSM 15986</strain>
    </source>
</reference>
<evidence type="ECO:0000313" key="2">
    <source>
        <dbReference type="Proteomes" id="UP000256405"/>
    </source>
</evidence>
<dbReference type="AlphaFoldDB" id="A0A3E0DHY1"/>
<organism evidence="1 2">
    <name type="scientific">Algoriphagus antarcticus</name>
    <dbReference type="NCBI Taxonomy" id="238540"/>
    <lineage>
        <taxon>Bacteria</taxon>
        <taxon>Pseudomonadati</taxon>
        <taxon>Bacteroidota</taxon>
        <taxon>Cytophagia</taxon>
        <taxon>Cytophagales</taxon>
        <taxon>Cyclobacteriaceae</taxon>
        <taxon>Algoriphagus</taxon>
    </lineage>
</organism>
<gene>
    <name evidence="1" type="ORF">C8N25_12242</name>
</gene>
<accession>A0A3E0DHY1</accession>
<proteinExistence type="predicted"/>
<sequence>MTINKLPGILSECMINQQITLAYPDFHGKKSEIDLDALFDGTSQMYGASLMEIMNANESVYNGTEKLITYLREQWFSGDNAQYYLDMENRIREFAKRFPNAEMIIFNPPSSLSFLEHLLKYLESKEGEPENRRSNAQMERNLLNAYLIINERFNRSKNGIEELRKTDPNEEVYWLSLYKPFQYADLINRDLRELYLIEIYKGILFFEFLEYNPQTKPILQLFIQKYGCQNWKDYLKASTGLAANTIDSVVGRGNNFVEIDHAFPFYATCIRILDTISIPLESVALQEDYLFLRNHPIIRTDENKFQVVYRRFLIEKIFRALYFEMSKLGHDSNIMNRDTFRTLIYTSGYSEQNILYSVLDRIFDKAALRIYGDTMEKIDAQFGASDYITYENGNIFIFESKDILIKKEVKEKLYIPDLRVEFRKKFYKDGTGEKAVLQLARNVKKLLNGEYEKFGFVYDKFRFIYPVIVVHSDAFTILGINQLLKMWFKEACNEVGIDRKDMYKVKPVVLIDSNTLLYFQDRIGSKGTLFNQLIDGYLWKTLIKQGEKNKPRDVTDYQSRYLIPFAYYVENTIKTIKPVKSPEAMRKKIKQILLS</sequence>
<comment type="caution">
    <text evidence="1">The sequence shown here is derived from an EMBL/GenBank/DDBJ whole genome shotgun (WGS) entry which is preliminary data.</text>
</comment>
<evidence type="ECO:0000313" key="1">
    <source>
        <dbReference type="EMBL" id="REG82296.1"/>
    </source>
</evidence>
<name>A0A3E0DHY1_9BACT</name>